<reference evidence="8 9" key="1">
    <citation type="journal article" date="1995" name="DNA Res.">
        <title>Sequence analysis of the genome of the unicellular cyanobacterium Synechocystis sp. strain PCC6803. I. Sequence features in the 1 Mb region from map positions 64% to 92% of the genome.</title>
        <authorList>
            <person name="Kaneko T."/>
            <person name="Tanaka A."/>
            <person name="Sato S."/>
            <person name="Kotani H."/>
            <person name="Sazuka T."/>
            <person name="Miyajima N."/>
            <person name="Sugiura M."/>
            <person name="Tabata S."/>
        </authorList>
    </citation>
    <scope>NUCLEOTIDE SEQUENCE [LARGE SCALE GENOMIC DNA]</scope>
    <source>
        <strain evidence="9">ATCC 27184 / PCC 6803 / Kazusa</strain>
    </source>
</reference>
<dbReference type="PaxDb" id="1148-1652884"/>
<feature type="transmembrane region" description="Helical" evidence="6">
    <location>
        <begin position="28"/>
        <end position="48"/>
    </location>
</feature>
<evidence type="ECO:0000256" key="4">
    <source>
        <dbReference type="ARBA" id="ARBA00022989"/>
    </source>
</evidence>
<keyword evidence="9" id="KW-1185">Reference proteome</keyword>
<feature type="domain" description="DUF202" evidence="7">
    <location>
        <begin position="88"/>
        <end position="162"/>
    </location>
</feature>
<dbReference type="eggNOG" id="COG2149">
    <property type="taxonomic scope" value="Bacteria"/>
</dbReference>
<dbReference type="Pfam" id="PF02656">
    <property type="entry name" value="DUF202"/>
    <property type="match status" value="1"/>
</dbReference>
<dbReference type="AlphaFoldDB" id="P73751"/>
<sequence length="201" mass="22440">MGVNRLGIWFFSVSHSYCLLPPQLWDKYLVILSKVSGLWAFCLGLALIGDFSVHFFDKQQIYLLAKCMDNYPPTPEPYNLANELAKERNRAAAERTLMAWIRTSLSLISFGVGIDRIVAAIHGAFPGGRNGFHLSRTLGLSFIIIGTLALLAAAINHRQDLKHIERGRFTYQSRLSISFVVAIALVVVGTFAFLAIMFQSF</sequence>
<evidence type="ECO:0000256" key="2">
    <source>
        <dbReference type="ARBA" id="ARBA00022475"/>
    </source>
</evidence>
<evidence type="ECO:0000313" key="9">
    <source>
        <dbReference type="Proteomes" id="UP000001425"/>
    </source>
</evidence>
<dbReference type="EnsemblBacteria" id="BAA17802">
    <property type="protein sequence ID" value="BAA17802"/>
    <property type="gene ID" value="BAA17802"/>
</dbReference>
<evidence type="ECO:0000313" key="8">
    <source>
        <dbReference type="EMBL" id="BAA17802.1"/>
    </source>
</evidence>
<evidence type="ECO:0000256" key="5">
    <source>
        <dbReference type="ARBA" id="ARBA00023136"/>
    </source>
</evidence>
<reference evidence="8 9" key="2">
    <citation type="journal article" date="1996" name="DNA Res.">
        <title>Sequence analysis of the genome of the unicellular cyanobacterium Synechocystis sp. strain PCC6803. II. Sequence determination of the entire genome and assignment of potential protein-coding regions.</title>
        <authorList>
            <person name="Kaneko T."/>
            <person name="Sato S."/>
            <person name="Kotani H."/>
            <person name="Tanaka A."/>
            <person name="Asamizu E."/>
            <person name="Nakamura Y."/>
            <person name="Miyajima N."/>
            <person name="Hirosawa M."/>
            <person name="Sugiura M."/>
            <person name="Sasamoto S."/>
            <person name="Kimura T."/>
            <person name="Hosouchi T."/>
            <person name="Matsuno A."/>
            <person name="Muraki A."/>
            <person name="Nakazaki N."/>
            <person name="Naruo K."/>
            <person name="Okumura S."/>
            <person name="Shimpo S."/>
            <person name="Takeuchi C."/>
            <person name="Wada T."/>
            <person name="Watanabe A."/>
            <person name="Yamada M."/>
            <person name="Yasuda M."/>
            <person name="Tabata S."/>
        </authorList>
    </citation>
    <scope>NUCLEOTIDE SEQUENCE [LARGE SCALE GENOMIC DNA]</scope>
    <source>
        <strain evidence="9">ATCC 27184 / PCC 6803 / Kazusa</strain>
    </source>
</reference>
<dbReference type="InterPro" id="IPR003807">
    <property type="entry name" value="DUF202"/>
</dbReference>
<feature type="transmembrane region" description="Helical" evidence="6">
    <location>
        <begin position="137"/>
        <end position="155"/>
    </location>
</feature>
<gene>
    <name evidence="8" type="ordered locus">sll0847</name>
</gene>
<keyword evidence="2" id="KW-1003">Cell membrane</keyword>
<evidence type="ECO:0000256" key="6">
    <source>
        <dbReference type="SAM" id="Phobius"/>
    </source>
</evidence>
<keyword evidence="3 6" id="KW-0812">Transmembrane</keyword>
<accession>P73751</accession>
<dbReference type="InterPro" id="IPR052053">
    <property type="entry name" value="IM_YidH-like"/>
</dbReference>
<feature type="transmembrane region" description="Helical" evidence="6">
    <location>
        <begin position="175"/>
        <end position="198"/>
    </location>
</feature>
<dbReference type="KEGG" id="syn:sll0847"/>
<organism evidence="8 9">
    <name type="scientific">Synechocystis sp. (strain ATCC 27184 / PCC 6803 / Kazusa)</name>
    <dbReference type="NCBI Taxonomy" id="1111708"/>
    <lineage>
        <taxon>Bacteria</taxon>
        <taxon>Bacillati</taxon>
        <taxon>Cyanobacteriota</taxon>
        <taxon>Cyanophyceae</taxon>
        <taxon>Synechococcales</taxon>
        <taxon>Merismopediaceae</taxon>
        <taxon>Synechocystis</taxon>
    </lineage>
</organism>
<evidence type="ECO:0000256" key="3">
    <source>
        <dbReference type="ARBA" id="ARBA00022692"/>
    </source>
</evidence>
<dbReference type="PIR" id="S74841">
    <property type="entry name" value="S74841"/>
</dbReference>
<protein>
    <submittedName>
        <fullName evidence="8">Sll0847 protein</fullName>
    </submittedName>
</protein>
<evidence type="ECO:0000259" key="7">
    <source>
        <dbReference type="Pfam" id="PF02656"/>
    </source>
</evidence>
<name>P73751_SYNY3</name>
<dbReference type="PANTHER" id="PTHR34187">
    <property type="entry name" value="FGR18P"/>
    <property type="match status" value="1"/>
</dbReference>
<dbReference type="InParanoid" id="P73751"/>
<dbReference type="STRING" id="1148.gene:10498670"/>
<keyword evidence="5 6" id="KW-0472">Membrane</keyword>
<comment type="subcellular location">
    <subcellularLocation>
        <location evidence="1">Cell membrane</location>
        <topology evidence="1">Multi-pass membrane protein</topology>
    </subcellularLocation>
</comment>
<dbReference type="Proteomes" id="UP000001425">
    <property type="component" value="Chromosome"/>
</dbReference>
<keyword evidence="4 6" id="KW-1133">Transmembrane helix</keyword>
<proteinExistence type="predicted"/>
<dbReference type="GO" id="GO:0005886">
    <property type="term" value="C:plasma membrane"/>
    <property type="evidence" value="ECO:0007669"/>
    <property type="project" value="UniProtKB-SubCell"/>
</dbReference>
<feature type="transmembrane region" description="Helical" evidence="6">
    <location>
        <begin position="105"/>
        <end position="125"/>
    </location>
</feature>
<dbReference type="EMBL" id="BA000022">
    <property type="protein sequence ID" value="BAA17802.1"/>
    <property type="molecule type" value="Genomic_DNA"/>
</dbReference>
<dbReference type="PANTHER" id="PTHR34187:SF2">
    <property type="entry name" value="DUF202 DOMAIN-CONTAINING PROTEIN"/>
    <property type="match status" value="1"/>
</dbReference>
<evidence type="ECO:0000256" key="1">
    <source>
        <dbReference type="ARBA" id="ARBA00004651"/>
    </source>
</evidence>